<dbReference type="InterPro" id="IPR020843">
    <property type="entry name" value="ER"/>
</dbReference>
<dbReference type="STRING" id="1262585.BJI46_10975"/>
<dbReference type="Pfam" id="PF08240">
    <property type="entry name" value="ADH_N"/>
    <property type="match status" value="1"/>
</dbReference>
<dbReference type="InterPro" id="IPR011032">
    <property type="entry name" value="GroES-like_sf"/>
</dbReference>
<dbReference type="Pfam" id="PF13602">
    <property type="entry name" value="ADH_zinc_N_2"/>
    <property type="match status" value="1"/>
</dbReference>
<dbReference type="GO" id="GO:0016651">
    <property type="term" value="F:oxidoreductase activity, acting on NAD(P)H"/>
    <property type="evidence" value="ECO:0007669"/>
    <property type="project" value="TreeGrafter"/>
</dbReference>
<keyword evidence="1" id="KW-0521">NADP</keyword>
<sequence length="332" mass="36756">MQQQQMNYIEIIESGGPEVLQIRQTDIPQPKADEVLIKVRAAGINRPDILQRKGLYPMPKGVTNIPGLEVAGDVVAIGGNVQRFQIGDQVCALTNGGGYAEYCVVDVTQVLHKPKNLTYVEAAAIPETYFTVWVNIFSIGRLQKYETALIHGGASGIGSTALSLCKAMGIRAFATVGAEDKVQALADFGHIINYKTQDFEQEILQQTEQKGVDVILDIVGASYFNKNINLLKKDGRLVIIGFMGGRYADKVDLQAIMLKRLIVTGSTMRARDQQEKQKIAEDLEHHVWPLIETGQCKPLVYKTFNFEDVQQAHQCMEASQHIGKIVLDLEQT</sequence>
<dbReference type="NCBIfam" id="TIGR02824">
    <property type="entry name" value="quinone_pig3"/>
    <property type="match status" value="1"/>
</dbReference>
<evidence type="ECO:0000313" key="5">
    <source>
        <dbReference type="Proteomes" id="UP000185895"/>
    </source>
</evidence>
<proteinExistence type="predicted"/>
<dbReference type="EMBL" id="MKKK01000014">
    <property type="protein sequence ID" value="OEY97049.1"/>
    <property type="molecule type" value="Genomic_DNA"/>
</dbReference>
<evidence type="ECO:0000256" key="2">
    <source>
        <dbReference type="ARBA" id="ARBA00023002"/>
    </source>
</evidence>
<dbReference type="CDD" id="cd05276">
    <property type="entry name" value="p53_inducible_oxidoreductase"/>
    <property type="match status" value="1"/>
</dbReference>
<dbReference type="InterPro" id="IPR013154">
    <property type="entry name" value="ADH-like_N"/>
</dbReference>
<dbReference type="SMART" id="SM00829">
    <property type="entry name" value="PKS_ER"/>
    <property type="match status" value="1"/>
</dbReference>
<evidence type="ECO:0000256" key="1">
    <source>
        <dbReference type="ARBA" id="ARBA00022857"/>
    </source>
</evidence>
<dbReference type="AlphaFoldDB" id="A0A1E7RCA6"/>
<dbReference type="OrthoDB" id="9780520at2"/>
<dbReference type="Proteomes" id="UP000185895">
    <property type="component" value="Unassembled WGS sequence"/>
</dbReference>
<comment type="caution">
    <text evidence="4">The sequence shown here is derived from an EMBL/GenBank/DDBJ whole genome shotgun (WGS) entry which is preliminary data.</text>
</comment>
<dbReference type="SUPFAM" id="SSF51735">
    <property type="entry name" value="NAD(P)-binding Rossmann-fold domains"/>
    <property type="match status" value="1"/>
</dbReference>
<dbReference type="Gene3D" id="3.40.50.720">
    <property type="entry name" value="NAD(P)-binding Rossmann-like Domain"/>
    <property type="match status" value="1"/>
</dbReference>
<dbReference type="InterPro" id="IPR014189">
    <property type="entry name" value="Quinone_OxRdtase_PIG3"/>
</dbReference>
<reference evidence="4 5" key="1">
    <citation type="submission" date="2016-09" db="EMBL/GenBank/DDBJ databases">
        <authorList>
            <person name="Capua I."/>
            <person name="De Benedictis P."/>
            <person name="Joannis T."/>
            <person name="Lombin L.H."/>
            <person name="Cattoli G."/>
        </authorList>
    </citation>
    <scope>NUCLEOTIDE SEQUENCE [LARGE SCALE GENOMIC DNA]</scope>
    <source>
        <strain evidence="4 5">ANC 4671</strain>
    </source>
</reference>
<name>A0A1E7RCA6_9GAMM</name>
<gene>
    <name evidence="4" type="ORF">BJI46_10975</name>
</gene>
<dbReference type="GO" id="GO:0070402">
    <property type="term" value="F:NADPH binding"/>
    <property type="evidence" value="ECO:0007669"/>
    <property type="project" value="TreeGrafter"/>
</dbReference>
<evidence type="ECO:0000259" key="3">
    <source>
        <dbReference type="SMART" id="SM00829"/>
    </source>
</evidence>
<dbReference type="PANTHER" id="PTHR48106:SF8">
    <property type="entry name" value="OS02G0805600 PROTEIN"/>
    <property type="match status" value="1"/>
</dbReference>
<dbReference type="RefSeq" id="WP_070069499.1">
    <property type="nucleotide sequence ID" value="NZ_MKKK01000014.1"/>
</dbReference>
<organism evidence="4 5">
    <name type="scientific">Acinetobacter qingfengensis</name>
    <dbReference type="NCBI Taxonomy" id="1262585"/>
    <lineage>
        <taxon>Bacteria</taxon>
        <taxon>Pseudomonadati</taxon>
        <taxon>Pseudomonadota</taxon>
        <taxon>Gammaproteobacteria</taxon>
        <taxon>Moraxellales</taxon>
        <taxon>Moraxellaceae</taxon>
        <taxon>Acinetobacter</taxon>
    </lineage>
</organism>
<protein>
    <submittedName>
        <fullName evidence="4">NAD(P)H-quinone oxidoreductase</fullName>
    </submittedName>
</protein>
<keyword evidence="2" id="KW-0560">Oxidoreductase</keyword>
<dbReference type="InterPro" id="IPR036291">
    <property type="entry name" value="NAD(P)-bd_dom_sf"/>
</dbReference>
<evidence type="ECO:0000313" key="4">
    <source>
        <dbReference type="EMBL" id="OEY97049.1"/>
    </source>
</evidence>
<dbReference type="PANTHER" id="PTHR48106">
    <property type="entry name" value="QUINONE OXIDOREDUCTASE PIG3-RELATED"/>
    <property type="match status" value="1"/>
</dbReference>
<dbReference type="Gene3D" id="3.90.180.10">
    <property type="entry name" value="Medium-chain alcohol dehydrogenases, catalytic domain"/>
    <property type="match status" value="1"/>
</dbReference>
<feature type="domain" description="Enoyl reductase (ER)" evidence="3">
    <location>
        <begin position="15"/>
        <end position="327"/>
    </location>
</feature>
<accession>A0A1E7RCA6</accession>
<keyword evidence="5" id="KW-1185">Reference proteome</keyword>
<dbReference type="SUPFAM" id="SSF50129">
    <property type="entry name" value="GroES-like"/>
    <property type="match status" value="1"/>
</dbReference>